<dbReference type="Pfam" id="PF12389">
    <property type="entry name" value="Peptidase_M73"/>
    <property type="match status" value="1"/>
</dbReference>
<organism evidence="1 2">
    <name type="scientific">Candidatus Amesbacteria bacterium GW2011_GWA2_47_11</name>
    <dbReference type="NCBI Taxonomy" id="1618357"/>
    <lineage>
        <taxon>Bacteria</taxon>
        <taxon>Candidatus Amesiibacteriota</taxon>
    </lineage>
</organism>
<protein>
    <submittedName>
        <fullName evidence="1">Uncharacterized protein</fullName>
    </submittedName>
</protein>
<name>A0A0G1REA6_9BACT</name>
<evidence type="ECO:0000313" key="1">
    <source>
        <dbReference type="EMBL" id="KKU55624.1"/>
    </source>
</evidence>
<dbReference type="InterPro" id="IPR022121">
    <property type="entry name" value="Peptidase_M73_camelysin"/>
</dbReference>
<gene>
    <name evidence="1" type="ORF">UX78_C0018G0020</name>
</gene>
<dbReference type="Proteomes" id="UP000034607">
    <property type="component" value="Unassembled WGS sequence"/>
</dbReference>
<dbReference type="InterPro" id="IPR023833">
    <property type="entry name" value="Signal_pept_SipW-depend-type"/>
</dbReference>
<dbReference type="NCBIfam" id="TIGR04088">
    <property type="entry name" value="cognate_SipW"/>
    <property type="match status" value="1"/>
</dbReference>
<accession>A0A0G1REA6</accession>
<dbReference type="EMBL" id="LCNM01000018">
    <property type="protein sequence ID" value="KKU55624.1"/>
    <property type="molecule type" value="Genomic_DNA"/>
</dbReference>
<evidence type="ECO:0000313" key="2">
    <source>
        <dbReference type="Proteomes" id="UP000034607"/>
    </source>
</evidence>
<comment type="caution">
    <text evidence="1">The sequence shown here is derived from an EMBL/GenBank/DDBJ whole genome shotgun (WGS) entry which is preliminary data.</text>
</comment>
<dbReference type="AlphaFoldDB" id="A0A0G1REA6"/>
<proteinExistence type="predicted"/>
<reference evidence="1 2" key="1">
    <citation type="journal article" date="2015" name="Nature">
        <title>rRNA introns, odd ribosomes, and small enigmatic genomes across a large radiation of phyla.</title>
        <authorList>
            <person name="Brown C.T."/>
            <person name="Hug L.A."/>
            <person name="Thomas B.C."/>
            <person name="Sharon I."/>
            <person name="Castelle C.J."/>
            <person name="Singh A."/>
            <person name="Wilkins M.J."/>
            <person name="Williams K.H."/>
            <person name="Banfield J.F."/>
        </authorList>
    </citation>
    <scope>NUCLEOTIDE SEQUENCE [LARGE SCALE GENOMIC DNA]</scope>
</reference>
<sequence>MAALVLVGSATYAYFTDTATSSNNSFGAGTMKLQLDNDGQNFFDDVSATFNVTDFAPNESAAQEISLHNAATVDIAEIALGLTSTNFDPADPDDSDLRNVLLLTIVPGGTASAGDCTGGSNITTAIDTAVGNGDSTLTMMEFTGDTYDSLPTPLPAGGFDDKVCIRVTMDPTASDVYQGDSANASFVFTAHQDSSQ</sequence>